<keyword evidence="4" id="KW-1185">Reference proteome</keyword>
<organism evidence="3 4">
    <name type="scientific">Meira miltonrushii</name>
    <dbReference type="NCBI Taxonomy" id="1280837"/>
    <lineage>
        <taxon>Eukaryota</taxon>
        <taxon>Fungi</taxon>
        <taxon>Dikarya</taxon>
        <taxon>Basidiomycota</taxon>
        <taxon>Ustilaginomycotina</taxon>
        <taxon>Exobasidiomycetes</taxon>
        <taxon>Exobasidiales</taxon>
        <taxon>Brachybasidiaceae</taxon>
        <taxon>Meira</taxon>
    </lineage>
</organism>
<accession>A0A316V9I1</accession>
<feature type="signal peptide" evidence="2">
    <location>
        <begin position="1"/>
        <end position="21"/>
    </location>
</feature>
<feature type="compositionally biased region" description="Basic residues" evidence="1">
    <location>
        <begin position="75"/>
        <end position="95"/>
    </location>
</feature>
<evidence type="ECO:0000313" key="4">
    <source>
        <dbReference type="Proteomes" id="UP000245771"/>
    </source>
</evidence>
<gene>
    <name evidence="3" type="ORF">FA14DRAFT_185498</name>
</gene>
<feature type="compositionally biased region" description="Low complexity" evidence="1">
    <location>
        <begin position="117"/>
        <end position="146"/>
    </location>
</feature>
<sequence>MKLVLFVVAVTFVIGSSSVLTKPFNDAQDSEGMALTKRIVYVTGRSLRSNAALDNVGASKRNSDEFEEVGLVKRTRHKHRHHHRHHHGHHGHKSKGMAAMPPAAAMGGGAAAGGMAAGAPDMAASGAADAGAGAADAGASDMSAAQ</sequence>
<name>A0A316V9I1_9BASI</name>
<feature type="region of interest" description="Disordered" evidence="1">
    <location>
        <begin position="75"/>
        <end position="146"/>
    </location>
</feature>
<dbReference type="RefSeq" id="XP_025354448.1">
    <property type="nucleotide sequence ID" value="XM_025501458.1"/>
</dbReference>
<evidence type="ECO:0000313" key="3">
    <source>
        <dbReference type="EMBL" id="PWN34146.1"/>
    </source>
</evidence>
<protein>
    <submittedName>
        <fullName evidence="3">Uncharacterized protein</fullName>
    </submittedName>
</protein>
<feature type="compositionally biased region" description="Low complexity" evidence="1">
    <location>
        <begin position="96"/>
        <end position="105"/>
    </location>
</feature>
<evidence type="ECO:0000256" key="2">
    <source>
        <dbReference type="SAM" id="SignalP"/>
    </source>
</evidence>
<proteinExistence type="predicted"/>
<evidence type="ECO:0000256" key="1">
    <source>
        <dbReference type="SAM" id="MobiDB-lite"/>
    </source>
</evidence>
<dbReference type="EMBL" id="KZ819604">
    <property type="protein sequence ID" value="PWN34146.1"/>
    <property type="molecule type" value="Genomic_DNA"/>
</dbReference>
<dbReference type="AlphaFoldDB" id="A0A316V9I1"/>
<feature type="chain" id="PRO_5016285341" evidence="2">
    <location>
        <begin position="22"/>
        <end position="146"/>
    </location>
</feature>
<dbReference type="Proteomes" id="UP000245771">
    <property type="component" value="Unassembled WGS sequence"/>
</dbReference>
<feature type="compositionally biased region" description="Gly residues" evidence="1">
    <location>
        <begin position="106"/>
        <end position="116"/>
    </location>
</feature>
<keyword evidence="2" id="KW-0732">Signal</keyword>
<dbReference type="GeneID" id="37023239"/>
<reference evidence="3 4" key="1">
    <citation type="journal article" date="2018" name="Mol. Biol. Evol.">
        <title>Broad Genomic Sampling Reveals a Smut Pathogenic Ancestry of the Fungal Clade Ustilaginomycotina.</title>
        <authorList>
            <person name="Kijpornyongpan T."/>
            <person name="Mondo S.J."/>
            <person name="Barry K."/>
            <person name="Sandor L."/>
            <person name="Lee J."/>
            <person name="Lipzen A."/>
            <person name="Pangilinan J."/>
            <person name="LaButti K."/>
            <person name="Hainaut M."/>
            <person name="Henrissat B."/>
            <person name="Grigoriev I.V."/>
            <person name="Spatafora J.W."/>
            <person name="Aime M.C."/>
        </authorList>
    </citation>
    <scope>NUCLEOTIDE SEQUENCE [LARGE SCALE GENOMIC DNA]</scope>
    <source>
        <strain evidence="3 4">MCA 3882</strain>
    </source>
</reference>
<dbReference type="InParanoid" id="A0A316V9I1"/>